<organism evidence="1 2">
    <name type="scientific">Vibrio cholerae</name>
    <dbReference type="NCBI Taxonomy" id="666"/>
    <lineage>
        <taxon>Bacteria</taxon>
        <taxon>Pseudomonadati</taxon>
        <taxon>Pseudomonadota</taxon>
        <taxon>Gammaproteobacteria</taxon>
        <taxon>Vibrionales</taxon>
        <taxon>Vibrionaceae</taxon>
        <taxon>Vibrio</taxon>
    </lineage>
</organism>
<accession>A0A655SGB2</accession>
<evidence type="ECO:0000313" key="2">
    <source>
        <dbReference type="Proteomes" id="UP000044806"/>
    </source>
</evidence>
<proteinExistence type="predicted"/>
<dbReference type="RefSeq" id="WP_001033833.1">
    <property type="nucleotide sequence ID" value="NZ_CWOM01000045.1"/>
</dbReference>
<dbReference type="Proteomes" id="UP000044806">
    <property type="component" value="Unassembled WGS sequence"/>
</dbReference>
<gene>
    <name evidence="1" type="ORF">ERS013165_03868</name>
</gene>
<protein>
    <submittedName>
        <fullName evidence="1">Uncharacterized protein</fullName>
    </submittedName>
</protein>
<reference evidence="1 2" key="1">
    <citation type="submission" date="2015-07" db="EMBL/GenBank/DDBJ databases">
        <authorList>
            <consortium name="Pathogen Informatics"/>
        </authorList>
    </citation>
    <scope>NUCLEOTIDE SEQUENCE [LARGE SCALE GENOMIC DNA]</scope>
    <source>
        <strain evidence="1 2">A51</strain>
    </source>
</reference>
<dbReference type="EMBL" id="CWOW01000059">
    <property type="protein sequence ID" value="CSB21738.1"/>
    <property type="molecule type" value="Genomic_DNA"/>
</dbReference>
<evidence type="ECO:0000313" key="1">
    <source>
        <dbReference type="EMBL" id="CSB21738.1"/>
    </source>
</evidence>
<dbReference type="AlphaFoldDB" id="A0A655SGB2"/>
<sequence length="128" mass="14576">MNKIRKEPLLAEVERRLAKPIFGERNKNCVVVRLNDDLTEKNSIQESTFKLRAHGFKASISNARDSSFVVLTNAKGVALIGSIVDVEPHEELEGRINIYFRDPCHIDSDELAKFVTWNNSNPVRTIRL</sequence>
<name>A0A655SGB2_VIBCL</name>